<sequence>MPALMIREDLPPGELRRLAKAERDLRVARRLLAIAAALEGLSREAAARVAGMDRQTLRFNACVERVIRYNRGGPAGLSDHWGDGRPCRLTAGQQATLKAIVLQGLRIPTKAATNSNL</sequence>
<dbReference type="RefSeq" id="WP_353959360.1">
    <property type="nucleotide sequence ID" value="NZ_JAUFPN010000221.1"/>
</dbReference>
<name>A0ABT8AF76_9PROT</name>
<dbReference type="EMBL" id="JAUFPN010000221">
    <property type="protein sequence ID" value="MDN3568431.1"/>
    <property type="molecule type" value="Genomic_DNA"/>
</dbReference>
<reference evidence="2" key="1">
    <citation type="journal article" date="2019" name="Int. J. Syst. Evol. Microbiol.">
        <title>The Global Catalogue of Microorganisms (GCM) 10K type strain sequencing project: providing services to taxonomists for standard genome sequencing and annotation.</title>
        <authorList>
            <consortium name="The Broad Institute Genomics Platform"/>
            <consortium name="The Broad Institute Genome Sequencing Center for Infectious Disease"/>
            <person name="Wu L."/>
            <person name="Ma J."/>
        </authorList>
    </citation>
    <scope>NUCLEOTIDE SEQUENCE [LARGE SCALE GENOMIC DNA]</scope>
    <source>
        <strain evidence="2">CECT 7131</strain>
    </source>
</reference>
<evidence type="ECO:0008006" key="3">
    <source>
        <dbReference type="Google" id="ProtNLM"/>
    </source>
</evidence>
<comment type="caution">
    <text evidence="1">The sequence shown here is derived from an EMBL/GenBank/DDBJ whole genome shotgun (WGS) entry which is preliminary data.</text>
</comment>
<dbReference type="InterPro" id="IPR009057">
    <property type="entry name" value="Homeodomain-like_sf"/>
</dbReference>
<feature type="non-terminal residue" evidence="1">
    <location>
        <position position="117"/>
    </location>
</feature>
<proteinExistence type="predicted"/>
<accession>A0ABT8AF76</accession>
<gene>
    <name evidence="1" type="ORF">QWZ14_28975</name>
</gene>
<protein>
    <recommendedName>
        <fullName evidence="3">Helix-turn-helix domain-containing protein</fullName>
    </recommendedName>
</protein>
<organism evidence="1 2">
    <name type="scientific">Paeniroseomonas aquatica</name>
    <dbReference type="NCBI Taxonomy" id="373043"/>
    <lineage>
        <taxon>Bacteria</taxon>
        <taxon>Pseudomonadati</taxon>
        <taxon>Pseudomonadota</taxon>
        <taxon>Alphaproteobacteria</taxon>
        <taxon>Acetobacterales</taxon>
        <taxon>Acetobacteraceae</taxon>
        <taxon>Paeniroseomonas</taxon>
    </lineage>
</organism>
<dbReference type="Proteomes" id="UP001529369">
    <property type="component" value="Unassembled WGS sequence"/>
</dbReference>
<dbReference type="SUPFAM" id="SSF46689">
    <property type="entry name" value="Homeodomain-like"/>
    <property type="match status" value="1"/>
</dbReference>
<evidence type="ECO:0000313" key="2">
    <source>
        <dbReference type="Proteomes" id="UP001529369"/>
    </source>
</evidence>
<keyword evidence="2" id="KW-1185">Reference proteome</keyword>
<evidence type="ECO:0000313" key="1">
    <source>
        <dbReference type="EMBL" id="MDN3568431.1"/>
    </source>
</evidence>